<dbReference type="PANTHER" id="PTHR34222:SF99">
    <property type="entry name" value="PROTEIN, PUTATIVE-RELATED"/>
    <property type="match status" value="1"/>
</dbReference>
<comment type="caution">
    <text evidence="2">The sequence shown here is derived from an EMBL/GenBank/DDBJ whole genome shotgun (WGS) entry which is preliminary data.</text>
</comment>
<dbReference type="PANTHER" id="PTHR34222">
    <property type="entry name" value="GAG_PRE-INTEGRS DOMAIN-CONTAINING PROTEIN"/>
    <property type="match status" value="1"/>
</dbReference>
<dbReference type="EMBL" id="CM031827">
    <property type="protein sequence ID" value="KAG6721636.1"/>
    <property type="molecule type" value="Genomic_DNA"/>
</dbReference>
<dbReference type="AlphaFoldDB" id="A0A922FFU7"/>
<proteinExistence type="predicted"/>
<evidence type="ECO:0000313" key="2">
    <source>
        <dbReference type="EMBL" id="KAG6721636.1"/>
    </source>
</evidence>
<evidence type="ECO:0000256" key="1">
    <source>
        <dbReference type="SAM" id="MobiDB-lite"/>
    </source>
</evidence>
<protein>
    <submittedName>
        <fullName evidence="2">Uncharacterized protein</fullName>
    </submittedName>
</protein>
<name>A0A922FFU7_CARIL</name>
<gene>
    <name evidence="2" type="ORF">I3842_03G121500</name>
</gene>
<evidence type="ECO:0000313" key="3">
    <source>
        <dbReference type="Proteomes" id="UP000811246"/>
    </source>
</evidence>
<feature type="region of interest" description="Disordered" evidence="1">
    <location>
        <begin position="116"/>
        <end position="136"/>
    </location>
</feature>
<dbReference type="Proteomes" id="UP000811246">
    <property type="component" value="Chromosome 3"/>
</dbReference>
<organism evidence="2 3">
    <name type="scientific">Carya illinoinensis</name>
    <name type="common">Pecan</name>
    <dbReference type="NCBI Taxonomy" id="32201"/>
    <lineage>
        <taxon>Eukaryota</taxon>
        <taxon>Viridiplantae</taxon>
        <taxon>Streptophyta</taxon>
        <taxon>Embryophyta</taxon>
        <taxon>Tracheophyta</taxon>
        <taxon>Spermatophyta</taxon>
        <taxon>Magnoliopsida</taxon>
        <taxon>eudicotyledons</taxon>
        <taxon>Gunneridae</taxon>
        <taxon>Pentapetalae</taxon>
        <taxon>rosids</taxon>
        <taxon>fabids</taxon>
        <taxon>Fagales</taxon>
        <taxon>Juglandaceae</taxon>
        <taxon>Carya</taxon>
    </lineage>
</organism>
<reference evidence="2" key="1">
    <citation type="submission" date="2021-01" db="EMBL/GenBank/DDBJ databases">
        <authorList>
            <person name="Lovell J.T."/>
            <person name="Bentley N."/>
            <person name="Bhattarai G."/>
            <person name="Jenkins J.W."/>
            <person name="Sreedasyam A."/>
            <person name="Alarcon Y."/>
            <person name="Bock C."/>
            <person name="Boston L."/>
            <person name="Carlson J."/>
            <person name="Cervantes K."/>
            <person name="Clermont K."/>
            <person name="Krom N."/>
            <person name="Kubenka K."/>
            <person name="Mamidi S."/>
            <person name="Mattison C."/>
            <person name="Monteros M."/>
            <person name="Pisani C."/>
            <person name="Plott C."/>
            <person name="Rajasekar S."/>
            <person name="Rhein H.S."/>
            <person name="Rohla C."/>
            <person name="Song M."/>
            <person name="Hilaire R.S."/>
            <person name="Shu S."/>
            <person name="Wells L."/>
            <person name="Wang X."/>
            <person name="Webber J."/>
            <person name="Heerema R.J."/>
            <person name="Klein P."/>
            <person name="Conner P."/>
            <person name="Grauke L."/>
            <person name="Grimwood J."/>
            <person name="Schmutz J."/>
            <person name="Randall J.J."/>
        </authorList>
    </citation>
    <scope>NUCLEOTIDE SEQUENCE</scope>
    <source>
        <tissue evidence="2">Leaf</tissue>
    </source>
</reference>
<accession>A0A922FFU7</accession>
<sequence length="180" mass="19653">MGLNDSFTHIRGQILLMDPIPSIDRVLSLTLQEEKQRKVVGSSILSESAALFSKNVAPASTSSTNVKNYQKSRSRSVCTHCGLIGHTVDRCYKLHGYPPGYRHNAKPRTPYVNQVSASSNGFDEASNGPNSTPPFPFTQKQCNQLLSFLQNSSQQPTTMNVVANPLSLSGPTLLEDDWSG</sequence>